<feature type="binding site" evidence="8 13">
    <location>
        <position position="259"/>
    </location>
    <ligand>
        <name>Zn(2+)</name>
        <dbReference type="ChEBI" id="CHEBI:29105"/>
    </ligand>
</feature>
<feature type="active site" description="Proton acceptor" evidence="8 10">
    <location>
        <position position="324"/>
    </location>
</feature>
<evidence type="ECO:0000256" key="5">
    <source>
        <dbReference type="ARBA" id="ARBA00022723"/>
    </source>
</evidence>
<protein>
    <recommendedName>
        <fullName evidence="4 8">Histidinol dehydrogenase</fullName>
        <shortName evidence="8">HDH</shortName>
        <ecNumber evidence="8">1.1.1.23</ecNumber>
    </recommendedName>
</protein>
<dbReference type="HAMAP" id="MF_01024">
    <property type="entry name" value="HisD"/>
    <property type="match status" value="1"/>
</dbReference>
<dbReference type="GO" id="GO:0008270">
    <property type="term" value="F:zinc ion binding"/>
    <property type="evidence" value="ECO:0007669"/>
    <property type="project" value="UniProtKB-UniRule"/>
</dbReference>
<dbReference type="EC" id="1.1.1.23" evidence="8"/>
<feature type="binding site" evidence="8 11">
    <location>
        <position position="210"/>
    </location>
    <ligand>
        <name>NAD(+)</name>
        <dbReference type="ChEBI" id="CHEBI:57540"/>
    </ligand>
</feature>
<comment type="pathway">
    <text evidence="2 8">Amino-acid biosynthesis; L-histidine biosynthesis; L-histidine from 5-phospho-alpha-D-ribose 1-diphosphate: step 9/9.</text>
</comment>
<dbReference type="PIRSF" id="PIRSF000099">
    <property type="entry name" value="Histidinol_dh"/>
    <property type="match status" value="1"/>
</dbReference>
<dbReference type="RefSeq" id="WP_052606511.1">
    <property type="nucleotide sequence ID" value="NZ_JXYS01000088.1"/>
</dbReference>
<feature type="active site" description="Proton acceptor" evidence="8 10">
    <location>
        <position position="325"/>
    </location>
</feature>
<dbReference type="EMBL" id="JXYS01000088">
    <property type="protein sequence ID" value="KJF16329.1"/>
    <property type="molecule type" value="Genomic_DNA"/>
</dbReference>
<feature type="binding site" evidence="8 12">
    <location>
        <position position="256"/>
    </location>
    <ligand>
        <name>substrate</name>
    </ligand>
</feature>
<dbReference type="AlphaFoldDB" id="A0A0D8HEP1"/>
<keyword evidence="5 8" id="KW-0479">Metal-binding</keyword>
<dbReference type="Proteomes" id="UP000032360">
    <property type="component" value="Unassembled WGS sequence"/>
</dbReference>
<feature type="binding site" evidence="8 13">
    <location>
        <position position="417"/>
    </location>
    <ligand>
        <name>Zn(2+)</name>
        <dbReference type="ChEBI" id="CHEBI:29105"/>
    </ligand>
</feature>
<evidence type="ECO:0000256" key="11">
    <source>
        <dbReference type="PIRSR" id="PIRSR000099-2"/>
    </source>
</evidence>
<evidence type="ECO:0000256" key="14">
    <source>
        <dbReference type="RuleBase" id="RU004175"/>
    </source>
</evidence>
<feature type="binding site" evidence="8 12">
    <location>
        <position position="325"/>
    </location>
    <ligand>
        <name>substrate</name>
    </ligand>
</feature>
<reference evidence="15 16" key="1">
    <citation type="submission" date="2015-01" db="EMBL/GenBank/DDBJ databases">
        <title>Draft genome of the acidophilic iron oxidizer Acidithrix ferrooxidans strain Py-F3.</title>
        <authorList>
            <person name="Poehlein A."/>
            <person name="Eisen S."/>
            <person name="Schloemann M."/>
            <person name="Johnson B.D."/>
            <person name="Daniel R."/>
            <person name="Muehling M."/>
        </authorList>
    </citation>
    <scope>NUCLEOTIDE SEQUENCE [LARGE SCALE GENOMIC DNA]</scope>
    <source>
        <strain evidence="15 16">Py-F3</strain>
    </source>
</reference>
<comment type="cofactor">
    <cofactor evidence="8 13">
        <name>Zn(2+)</name>
        <dbReference type="ChEBI" id="CHEBI:29105"/>
    </cofactor>
    <text evidence="8 13">Binds 1 zinc ion per subunit.</text>
</comment>
<keyword evidence="16" id="KW-1185">Reference proteome</keyword>
<evidence type="ECO:0000313" key="16">
    <source>
        <dbReference type="Proteomes" id="UP000032360"/>
    </source>
</evidence>
<feature type="binding site" evidence="8 12">
    <location>
        <position position="412"/>
    </location>
    <ligand>
        <name>substrate</name>
    </ligand>
</feature>
<evidence type="ECO:0000256" key="3">
    <source>
        <dbReference type="ARBA" id="ARBA00010178"/>
    </source>
</evidence>
<comment type="similarity">
    <text evidence="3 8 9 14">Belongs to the histidinol dehydrogenase family.</text>
</comment>
<evidence type="ECO:0000256" key="1">
    <source>
        <dbReference type="ARBA" id="ARBA00003850"/>
    </source>
</evidence>
<dbReference type="NCBIfam" id="TIGR00069">
    <property type="entry name" value="hisD"/>
    <property type="match status" value="1"/>
</dbReference>
<evidence type="ECO:0000256" key="6">
    <source>
        <dbReference type="ARBA" id="ARBA00022833"/>
    </source>
</evidence>
<feature type="binding site" evidence="8 12">
    <location>
        <position position="417"/>
    </location>
    <ligand>
        <name>substrate</name>
    </ligand>
</feature>
<dbReference type="OrthoDB" id="9805269at2"/>
<feature type="binding site" evidence="8 13">
    <location>
        <position position="256"/>
    </location>
    <ligand>
        <name>Zn(2+)</name>
        <dbReference type="ChEBI" id="CHEBI:29105"/>
    </ligand>
</feature>
<sequence>MLKTLDLRESSGNYLSVLPRPKAQGEPPVEAVRKICDEVRQRGDRALFEMTKKFDKVDLKELEVTRDAMEAAYSGLDPGLRNSLEVAAEAISGYYEIELHEDREFHHNGLIVQQMTVPVAVAGCYVPGGKARYPSSVLMTAIPARVAGVEEIILCVPPRSDGTVDDATLAAAHIASVDHLYSIGGAQAIAAMAYGTETVRKADVIVGPGNIYVSQAKREVSSVVGVPTSFAGPSEVVVIADNTVHAKWAIMDVIVQAEHGPDGLAWLITWDEDLAARAPSLCETLLEKSPRQKETAMTLNEGGYVVLVRDFQQALEVSNAIAPEHLEILSTKYEKMVPLIRNAGAVFLGPYAPASVGDYIAGPSHVLPTYGTARFASALSVVDFQKRIHAVEVSKSAMEYIAPHVEAIAKAEGLWAHGQAAKMRLKK</sequence>
<dbReference type="GO" id="GO:0005829">
    <property type="term" value="C:cytosol"/>
    <property type="evidence" value="ECO:0007669"/>
    <property type="project" value="TreeGrafter"/>
</dbReference>
<feature type="binding site" evidence="8 12">
    <location>
        <position position="234"/>
    </location>
    <ligand>
        <name>substrate</name>
    </ligand>
</feature>
<comment type="catalytic activity">
    <reaction evidence="8">
        <text>L-histidinol + 2 NAD(+) + H2O = L-histidine + 2 NADH + 3 H(+)</text>
        <dbReference type="Rhea" id="RHEA:20641"/>
        <dbReference type="ChEBI" id="CHEBI:15377"/>
        <dbReference type="ChEBI" id="CHEBI:15378"/>
        <dbReference type="ChEBI" id="CHEBI:57540"/>
        <dbReference type="ChEBI" id="CHEBI:57595"/>
        <dbReference type="ChEBI" id="CHEBI:57699"/>
        <dbReference type="ChEBI" id="CHEBI:57945"/>
        <dbReference type="EC" id="1.1.1.23"/>
    </reaction>
</comment>
<evidence type="ECO:0000256" key="2">
    <source>
        <dbReference type="ARBA" id="ARBA00004940"/>
    </source>
</evidence>
<gene>
    <name evidence="8 15" type="primary">hisD</name>
    <name evidence="15" type="ORF">AXFE_28320</name>
</gene>
<comment type="function">
    <text evidence="1 8">Catalyzes the sequential NAD-dependent oxidations of L-histidinol to L-histidinaldehyde and then to L-histidine.</text>
</comment>
<evidence type="ECO:0000256" key="12">
    <source>
        <dbReference type="PIRSR" id="PIRSR000099-3"/>
    </source>
</evidence>
<feature type="binding site" evidence="8 11">
    <location>
        <position position="187"/>
    </location>
    <ligand>
        <name>NAD(+)</name>
        <dbReference type="ChEBI" id="CHEBI:57540"/>
    </ligand>
</feature>
<dbReference type="PRINTS" id="PR00083">
    <property type="entry name" value="HOLDHDRGNASE"/>
</dbReference>
<organism evidence="15 16">
    <name type="scientific">Acidithrix ferrooxidans</name>
    <dbReference type="NCBI Taxonomy" id="1280514"/>
    <lineage>
        <taxon>Bacteria</taxon>
        <taxon>Bacillati</taxon>
        <taxon>Actinomycetota</taxon>
        <taxon>Acidimicrobiia</taxon>
        <taxon>Acidimicrobiales</taxon>
        <taxon>Acidimicrobiaceae</taxon>
        <taxon>Acidithrix</taxon>
    </lineage>
</organism>
<keyword evidence="8" id="KW-0028">Amino-acid biosynthesis</keyword>
<feature type="binding site" evidence="8 13">
    <location>
        <position position="358"/>
    </location>
    <ligand>
        <name>Zn(2+)</name>
        <dbReference type="ChEBI" id="CHEBI:29105"/>
    </ligand>
</feature>
<feature type="binding site" evidence="8 12">
    <location>
        <position position="259"/>
    </location>
    <ligand>
        <name>substrate</name>
    </ligand>
</feature>
<dbReference type="Pfam" id="PF00815">
    <property type="entry name" value="Histidinol_dh"/>
    <property type="match status" value="1"/>
</dbReference>
<dbReference type="STRING" id="1280514.AXFE_28320"/>
<dbReference type="PATRIC" id="fig|1280514.3.peg.3719"/>
<evidence type="ECO:0000256" key="13">
    <source>
        <dbReference type="PIRSR" id="PIRSR000099-4"/>
    </source>
</evidence>
<name>A0A0D8HEP1_9ACTN</name>
<dbReference type="InterPro" id="IPR012131">
    <property type="entry name" value="Hstdl_DH"/>
</dbReference>
<comment type="caution">
    <text evidence="15">The sequence shown here is derived from an EMBL/GenBank/DDBJ whole genome shotgun (WGS) entry which is preliminary data.</text>
</comment>
<dbReference type="PANTHER" id="PTHR21256:SF2">
    <property type="entry name" value="HISTIDINE BIOSYNTHESIS TRIFUNCTIONAL PROTEIN"/>
    <property type="match status" value="1"/>
</dbReference>
<keyword evidence="8 11" id="KW-0520">NAD</keyword>
<keyword evidence="7 8" id="KW-0560">Oxidoreductase</keyword>
<dbReference type="PANTHER" id="PTHR21256">
    <property type="entry name" value="HISTIDINOL DEHYDROGENASE HDH"/>
    <property type="match status" value="1"/>
</dbReference>
<dbReference type="GO" id="GO:0000105">
    <property type="term" value="P:L-histidine biosynthetic process"/>
    <property type="evidence" value="ECO:0007669"/>
    <property type="project" value="UniProtKB-UniRule"/>
</dbReference>
<evidence type="ECO:0000256" key="10">
    <source>
        <dbReference type="PIRSR" id="PIRSR000099-1"/>
    </source>
</evidence>
<dbReference type="UniPathway" id="UPA00031">
    <property type="reaction ID" value="UER00014"/>
</dbReference>
<dbReference type="InterPro" id="IPR016161">
    <property type="entry name" value="Ald_DH/histidinol_DH"/>
</dbReference>
<evidence type="ECO:0000256" key="8">
    <source>
        <dbReference type="HAMAP-Rule" id="MF_01024"/>
    </source>
</evidence>
<dbReference type="Gene3D" id="3.40.50.1980">
    <property type="entry name" value="Nitrogenase molybdenum iron protein domain"/>
    <property type="match status" value="2"/>
</dbReference>
<proteinExistence type="inferred from homology"/>
<dbReference type="FunFam" id="3.40.50.1980:FF:000001">
    <property type="entry name" value="Histidinol dehydrogenase"/>
    <property type="match status" value="1"/>
</dbReference>
<evidence type="ECO:0000313" key="15">
    <source>
        <dbReference type="EMBL" id="KJF16329.1"/>
    </source>
</evidence>
<evidence type="ECO:0000256" key="4">
    <source>
        <dbReference type="ARBA" id="ARBA00016531"/>
    </source>
</evidence>
<dbReference type="CDD" id="cd06572">
    <property type="entry name" value="Histidinol_dh"/>
    <property type="match status" value="1"/>
</dbReference>
<accession>A0A0D8HEP1</accession>
<feature type="binding site" evidence="8 12">
    <location>
        <position position="358"/>
    </location>
    <ligand>
        <name>substrate</name>
    </ligand>
</feature>
<feature type="binding site" evidence="8 11">
    <location>
        <position position="125"/>
    </location>
    <ligand>
        <name>NAD(+)</name>
        <dbReference type="ChEBI" id="CHEBI:57540"/>
    </ligand>
</feature>
<dbReference type="InterPro" id="IPR022695">
    <property type="entry name" value="Histidinol_DH_monofunct"/>
</dbReference>
<dbReference type="SUPFAM" id="SSF53720">
    <property type="entry name" value="ALDH-like"/>
    <property type="match status" value="1"/>
</dbReference>
<dbReference type="GO" id="GO:0004399">
    <property type="term" value="F:histidinol dehydrogenase activity"/>
    <property type="evidence" value="ECO:0007669"/>
    <property type="project" value="UniProtKB-UniRule"/>
</dbReference>
<dbReference type="FunFam" id="3.40.50.1980:FF:000026">
    <property type="entry name" value="Histidinol dehydrogenase"/>
    <property type="match status" value="1"/>
</dbReference>
<evidence type="ECO:0000256" key="7">
    <source>
        <dbReference type="ARBA" id="ARBA00023002"/>
    </source>
</evidence>
<evidence type="ECO:0000256" key="9">
    <source>
        <dbReference type="PIRNR" id="PIRNR000099"/>
    </source>
</evidence>
<keyword evidence="6 8" id="KW-0862">Zinc</keyword>
<keyword evidence="8" id="KW-0368">Histidine biosynthesis</keyword>
<dbReference type="GO" id="GO:0051287">
    <property type="term" value="F:NAD binding"/>
    <property type="evidence" value="ECO:0007669"/>
    <property type="project" value="InterPro"/>
</dbReference>
<dbReference type="Gene3D" id="1.20.5.1300">
    <property type="match status" value="1"/>
</dbReference>